<dbReference type="CDD" id="cd04905">
    <property type="entry name" value="ACT_CM-PDT"/>
    <property type="match status" value="1"/>
</dbReference>
<dbReference type="PROSITE" id="PS51410">
    <property type="entry name" value="BH4_AAA_HYDROXYL_2"/>
    <property type="match status" value="1"/>
</dbReference>
<feature type="region of interest" description="Disordered" evidence="10">
    <location>
        <begin position="30"/>
        <end position="78"/>
    </location>
</feature>
<reference evidence="14" key="1">
    <citation type="journal article" date="2018" name="Nat. Microbiol.">
        <title>Leveraging single-cell genomics to expand the fungal tree of life.</title>
        <authorList>
            <person name="Ahrendt S.R."/>
            <person name="Quandt C.A."/>
            <person name="Ciobanu D."/>
            <person name="Clum A."/>
            <person name="Salamov A."/>
            <person name="Andreopoulos B."/>
            <person name="Cheng J.F."/>
            <person name="Woyke T."/>
            <person name="Pelin A."/>
            <person name="Henrissat B."/>
            <person name="Reynolds N.K."/>
            <person name="Benny G.L."/>
            <person name="Smith M.E."/>
            <person name="James T.Y."/>
            <person name="Grigoriev I.V."/>
        </authorList>
    </citation>
    <scope>NUCLEOTIDE SEQUENCE [LARGE SCALE GENOMIC DNA]</scope>
    <source>
        <strain evidence="14">RSA 468</strain>
    </source>
</reference>
<accession>A0A4V1J4F1</accession>
<evidence type="ECO:0000256" key="2">
    <source>
        <dbReference type="ARBA" id="ARBA00009712"/>
    </source>
</evidence>
<evidence type="ECO:0000256" key="6">
    <source>
        <dbReference type="ARBA" id="ARBA00023004"/>
    </source>
</evidence>
<dbReference type="PROSITE" id="PS00367">
    <property type="entry name" value="BH4_AAA_HYDROXYL_1"/>
    <property type="match status" value="1"/>
</dbReference>
<dbReference type="InterPro" id="IPR036329">
    <property type="entry name" value="Aro-AA_hydroxylase_C_sf"/>
</dbReference>
<feature type="binding site" evidence="8">
    <location>
        <position position="332"/>
    </location>
    <ligand>
        <name>Fe cation</name>
        <dbReference type="ChEBI" id="CHEBI:24875"/>
    </ligand>
</feature>
<evidence type="ECO:0000256" key="10">
    <source>
        <dbReference type="SAM" id="MobiDB-lite"/>
    </source>
</evidence>
<keyword evidence="6 8" id="KW-0408">Iron</keyword>
<evidence type="ECO:0000256" key="3">
    <source>
        <dbReference type="ARBA" id="ARBA00011995"/>
    </source>
</evidence>
<dbReference type="InterPro" id="IPR019774">
    <property type="entry name" value="Aromatic-AA_hydroxylase_C"/>
</dbReference>
<evidence type="ECO:0000256" key="8">
    <source>
        <dbReference type="PIRSR" id="PIRSR000336-1"/>
    </source>
</evidence>
<organism evidence="13 14">
    <name type="scientific">Dimargaris cristalligena</name>
    <dbReference type="NCBI Taxonomy" id="215637"/>
    <lineage>
        <taxon>Eukaryota</taxon>
        <taxon>Fungi</taxon>
        <taxon>Fungi incertae sedis</taxon>
        <taxon>Zoopagomycota</taxon>
        <taxon>Kickxellomycotina</taxon>
        <taxon>Dimargaritomycetes</taxon>
        <taxon>Dimargaritales</taxon>
        <taxon>Dimargaritaceae</taxon>
        <taxon>Dimargaris</taxon>
    </lineage>
</organism>
<dbReference type="Proteomes" id="UP000268162">
    <property type="component" value="Unassembled WGS sequence"/>
</dbReference>
<dbReference type="GO" id="GO:0004664">
    <property type="term" value="F:prephenate dehydratase activity"/>
    <property type="evidence" value="ECO:0007669"/>
    <property type="project" value="InterPro"/>
</dbReference>
<dbReference type="Pfam" id="PF00351">
    <property type="entry name" value="Biopterin_H"/>
    <property type="match status" value="1"/>
</dbReference>
<feature type="binding site" evidence="8">
    <location>
        <position position="327"/>
    </location>
    <ligand>
        <name>Fe cation</name>
        <dbReference type="ChEBI" id="CHEBI:24875"/>
    </ligand>
</feature>
<sequence length="504" mass="56897">MLRHRVHWAPRTWKTPLSAARATAPALPTQRLAWLPASQQPPRSRRYSTASHPAALPTETLSPSPPTQQGPPSSRTTLSFSITDRVGVLDECLAALRNRAISLTRIESRPSRTPDWDYDFYVDFTADAPATVQTAITALKGLAKNVRVITTHPGAAERPTPWFPLRMRDLDSFADRVLAMGEELASDHPGATDPDYRRRRGRITEMAKAYRTGQPLPHVSYTPAEVRTWGAVFNQLTSLYPDYACREYNHLLPLFVTNCGYREDHIPQIEDISRFLQECTGFTLRPVMGLLSSRDFLNALAFRVFHSTQYIRHPSKPLYTPEPDVCHELLGHVPLFANPEFAAFSQEIGLASLGASDADVEKLATIYWFTVEYGLCRETVRGPDGTPQSVVRAFGAGLLSSFGELAYSLSDQPEYRAFEPARTAEQKYPITEYQPVYFVAESFKDAKEKVREFAKTLQRPFDVRYDPYSQRVIVLDSKEKVLRYAQTINSDMQTLTHALEKLHS</sequence>
<dbReference type="PRINTS" id="PR00372">
    <property type="entry name" value="FYWHYDRXLASE"/>
</dbReference>
<dbReference type="PIRSF" id="PIRSF000336">
    <property type="entry name" value="TH"/>
    <property type="match status" value="1"/>
</dbReference>
<dbReference type="InterPro" id="IPR019773">
    <property type="entry name" value="Tyrosine_3-monooxygenase-like"/>
</dbReference>
<dbReference type="SUPFAM" id="SSF56534">
    <property type="entry name" value="Aromatic aminoacid monoxygenases, catalytic and oligomerization domains"/>
    <property type="match status" value="1"/>
</dbReference>
<comment type="cofactor">
    <cofactor evidence="1 9">
        <name>Fe(2+)</name>
        <dbReference type="ChEBI" id="CHEBI:29033"/>
    </cofactor>
</comment>
<keyword evidence="4 8" id="KW-0479">Metal-binding</keyword>
<dbReference type="PROSITE" id="PS00858">
    <property type="entry name" value="PREPHENATE_DEHYDR_2"/>
    <property type="match status" value="1"/>
</dbReference>
<proteinExistence type="inferred from homology"/>
<gene>
    <name evidence="13" type="ORF">BJ085DRAFT_24614</name>
</gene>
<feature type="compositionally biased region" description="Polar residues" evidence="10">
    <location>
        <begin position="37"/>
        <end position="51"/>
    </location>
</feature>
<dbReference type="PROSITE" id="PS51671">
    <property type="entry name" value="ACT"/>
    <property type="match status" value="1"/>
</dbReference>
<feature type="domain" description="ACT" evidence="12">
    <location>
        <begin position="77"/>
        <end position="154"/>
    </location>
</feature>
<dbReference type="InterPro" id="IPR002912">
    <property type="entry name" value="ACT_dom"/>
</dbReference>
<dbReference type="InterPro" id="IPR036951">
    <property type="entry name" value="ArAA_hydroxylase_sf"/>
</dbReference>
<dbReference type="STRING" id="215637.A0A4V1J4F1"/>
<dbReference type="InterPro" id="IPR018528">
    <property type="entry name" value="Preph_deHydtase_CS"/>
</dbReference>
<dbReference type="GO" id="GO:0005506">
    <property type="term" value="F:iron ion binding"/>
    <property type="evidence" value="ECO:0007669"/>
    <property type="project" value="InterPro"/>
</dbReference>
<evidence type="ECO:0000256" key="9">
    <source>
        <dbReference type="PIRSR" id="PIRSR601273-2"/>
    </source>
</evidence>
<dbReference type="PANTHER" id="PTHR11473:SF24">
    <property type="entry name" value="PHENYLALANINE-4-HYDROXYLASE"/>
    <property type="match status" value="1"/>
</dbReference>
<name>A0A4V1J4F1_9FUNG</name>
<dbReference type="InterPro" id="IPR045865">
    <property type="entry name" value="ACT-like_dom_sf"/>
</dbReference>
<evidence type="ECO:0000259" key="11">
    <source>
        <dbReference type="PROSITE" id="PS51410"/>
    </source>
</evidence>
<evidence type="ECO:0000256" key="7">
    <source>
        <dbReference type="ARBA" id="ARBA00023033"/>
    </source>
</evidence>
<evidence type="ECO:0000259" key="12">
    <source>
        <dbReference type="PROSITE" id="PS51671"/>
    </source>
</evidence>
<dbReference type="GO" id="GO:0004505">
    <property type="term" value="F:phenylalanine 4-monooxygenase activity"/>
    <property type="evidence" value="ECO:0007669"/>
    <property type="project" value="UniProtKB-EC"/>
</dbReference>
<evidence type="ECO:0000256" key="4">
    <source>
        <dbReference type="ARBA" id="ARBA00022723"/>
    </source>
</evidence>
<keyword evidence="14" id="KW-1185">Reference proteome</keyword>
<evidence type="ECO:0000256" key="1">
    <source>
        <dbReference type="ARBA" id="ARBA00001954"/>
    </source>
</evidence>
<dbReference type="InterPro" id="IPR001273">
    <property type="entry name" value="ArAA_hydroxylase"/>
</dbReference>
<comment type="similarity">
    <text evidence="2">Belongs to the biopterin-dependent aromatic amino acid hydroxylase family.</text>
</comment>
<dbReference type="AlphaFoldDB" id="A0A4V1J4F1"/>
<evidence type="ECO:0000313" key="13">
    <source>
        <dbReference type="EMBL" id="RKP35339.1"/>
    </source>
</evidence>
<dbReference type="EC" id="1.14.16.1" evidence="3"/>
<feature type="binding site" evidence="8">
    <location>
        <position position="372"/>
    </location>
    <ligand>
        <name>Fe cation</name>
        <dbReference type="ChEBI" id="CHEBI:24875"/>
    </ligand>
</feature>
<dbReference type="SUPFAM" id="SSF55021">
    <property type="entry name" value="ACT-like"/>
    <property type="match status" value="1"/>
</dbReference>
<feature type="domain" description="Biopterin-dependent aromatic amino acid hydroxylase family profile" evidence="11">
    <location>
        <begin position="148"/>
        <end position="503"/>
    </location>
</feature>
<dbReference type="EMBL" id="ML002895">
    <property type="protein sequence ID" value="RKP35339.1"/>
    <property type="molecule type" value="Genomic_DNA"/>
</dbReference>
<keyword evidence="7" id="KW-0503">Monooxygenase</keyword>
<evidence type="ECO:0000313" key="14">
    <source>
        <dbReference type="Proteomes" id="UP000268162"/>
    </source>
</evidence>
<dbReference type="PANTHER" id="PTHR11473">
    <property type="entry name" value="AROMATIC AMINO ACID HYDROXYLASE"/>
    <property type="match status" value="1"/>
</dbReference>
<evidence type="ECO:0000256" key="5">
    <source>
        <dbReference type="ARBA" id="ARBA00023002"/>
    </source>
</evidence>
<dbReference type="GO" id="GO:0009094">
    <property type="term" value="P:L-phenylalanine biosynthetic process"/>
    <property type="evidence" value="ECO:0007669"/>
    <property type="project" value="InterPro"/>
</dbReference>
<protein>
    <recommendedName>
        <fullName evidence="3">phenylalanine 4-monooxygenase</fullName>
        <ecNumber evidence="3">1.14.16.1</ecNumber>
    </recommendedName>
</protein>
<dbReference type="Gene3D" id="1.10.800.10">
    <property type="entry name" value="Aromatic amino acid hydroxylase"/>
    <property type="match status" value="1"/>
</dbReference>
<dbReference type="InterPro" id="IPR018301">
    <property type="entry name" value="ArAA_hydroxylase_Fe/CU_BS"/>
</dbReference>
<keyword evidence="5" id="KW-0560">Oxidoreductase</keyword>